<evidence type="ECO:0000313" key="3">
    <source>
        <dbReference type="EMBL" id="EDO42367.1"/>
    </source>
</evidence>
<dbReference type="Proteomes" id="UP000001593">
    <property type="component" value="Unassembled WGS sequence"/>
</dbReference>
<dbReference type="AlphaFoldDB" id="A7S1S1"/>
<organism evidence="3 4">
    <name type="scientific">Nematostella vectensis</name>
    <name type="common">Starlet sea anemone</name>
    <dbReference type="NCBI Taxonomy" id="45351"/>
    <lineage>
        <taxon>Eukaryota</taxon>
        <taxon>Metazoa</taxon>
        <taxon>Cnidaria</taxon>
        <taxon>Anthozoa</taxon>
        <taxon>Hexacorallia</taxon>
        <taxon>Actiniaria</taxon>
        <taxon>Edwardsiidae</taxon>
        <taxon>Nematostella</taxon>
    </lineage>
</organism>
<dbReference type="Gene3D" id="1.10.150.130">
    <property type="match status" value="1"/>
</dbReference>
<gene>
    <name evidence="3" type="ORF">NEMVEDRAFT_v1g242246</name>
</gene>
<proteinExistence type="predicted"/>
<evidence type="ECO:0000256" key="1">
    <source>
        <dbReference type="ARBA" id="ARBA00023125"/>
    </source>
</evidence>
<dbReference type="HOGENOM" id="CLU_804882_0_0_1"/>
<dbReference type="InParanoid" id="A7S1S1"/>
<dbReference type="InterPro" id="IPR010998">
    <property type="entry name" value="Integrase_recombinase_N"/>
</dbReference>
<keyword evidence="4" id="KW-1185">Reference proteome</keyword>
<protein>
    <submittedName>
        <fullName evidence="3">Uncharacterized protein</fullName>
    </submittedName>
</protein>
<evidence type="ECO:0000256" key="2">
    <source>
        <dbReference type="SAM" id="MobiDB-lite"/>
    </source>
</evidence>
<sequence>MKLRVLTPQLSPSICDNGDKGDSEDEESFLPQSIFDESESKGPEVAKTLASRVNESFTSKPLEGKLKPLMDNYKSPVNCEMLCVPRVNSILWNELPKRAHQIDLGLQEAQKAIMKTAQAEEFVFFTAPEPQFCVGKDAGKPEPRLVETIQQEIQSVKSEVNNVSSTSHSISPVGNVANRVDQWSKITSDKWVLETIQGYHLEFGRTPWQKFIPGRFNLSESKILLINAEVVKLLEKRAVVQASVSTLINFLTSMCDDGKAYSTINTYRSAVSTTLEAVTGINIGSHPLVTRFMKDGQIVFVINERVKTSRPGKAHSHRSAVTSEAFFKGASVADIMKLADWSVHI</sequence>
<dbReference type="GO" id="GO:0003677">
    <property type="term" value="F:DNA binding"/>
    <property type="evidence" value="ECO:0007669"/>
    <property type="project" value="UniProtKB-KW"/>
</dbReference>
<dbReference type="PANTHER" id="PTHR34239:SF2">
    <property type="entry name" value="TRANSPOSABLE ELEMENT P TRANSPOSASE_THAP9 CONSERVED DOMAIN-CONTAINING PROTEIN"/>
    <property type="match status" value="1"/>
</dbReference>
<dbReference type="PANTHER" id="PTHR34239">
    <property type="entry name" value="APPLE DOMAIN-CONTAINING PROTEIN"/>
    <property type="match status" value="1"/>
</dbReference>
<feature type="region of interest" description="Disordered" evidence="2">
    <location>
        <begin position="1"/>
        <end position="42"/>
    </location>
</feature>
<name>A7S1S1_NEMVE</name>
<dbReference type="EMBL" id="DS469565">
    <property type="protein sequence ID" value="EDO42367.1"/>
    <property type="molecule type" value="Genomic_DNA"/>
</dbReference>
<reference evidence="3 4" key="1">
    <citation type="journal article" date="2007" name="Science">
        <title>Sea anemone genome reveals ancestral eumetazoan gene repertoire and genomic organization.</title>
        <authorList>
            <person name="Putnam N.H."/>
            <person name="Srivastava M."/>
            <person name="Hellsten U."/>
            <person name="Dirks B."/>
            <person name="Chapman J."/>
            <person name="Salamov A."/>
            <person name="Terry A."/>
            <person name="Shapiro H."/>
            <person name="Lindquist E."/>
            <person name="Kapitonov V.V."/>
            <person name="Jurka J."/>
            <person name="Genikhovich G."/>
            <person name="Grigoriev I.V."/>
            <person name="Lucas S.M."/>
            <person name="Steele R.E."/>
            <person name="Finnerty J.R."/>
            <person name="Technau U."/>
            <person name="Martindale M.Q."/>
            <person name="Rokhsar D.S."/>
        </authorList>
    </citation>
    <scope>NUCLEOTIDE SEQUENCE [LARGE SCALE GENOMIC DNA]</scope>
    <source>
        <strain evidence="4">CH2 X CH6</strain>
    </source>
</reference>
<accession>A7S1S1</accession>
<evidence type="ECO:0000313" key="4">
    <source>
        <dbReference type="Proteomes" id="UP000001593"/>
    </source>
</evidence>
<keyword evidence="1" id="KW-0238">DNA-binding</keyword>
<dbReference type="PhylomeDB" id="A7S1S1"/>